<feature type="domain" description="FCP1 homology" evidence="3">
    <location>
        <begin position="181"/>
        <end position="351"/>
    </location>
</feature>
<dbReference type="Gene3D" id="3.40.50.1000">
    <property type="entry name" value="HAD superfamily/HAD-like"/>
    <property type="match status" value="1"/>
</dbReference>
<dbReference type="InterPro" id="IPR050365">
    <property type="entry name" value="TIM50"/>
</dbReference>
<organism evidence="4 5">
    <name type="scientific">Botryotinia fuckeliana (strain T4)</name>
    <name type="common">Noble rot fungus</name>
    <name type="synonym">Botrytis cinerea</name>
    <dbReference type="NCBI Taxonomy" id="999810"/>
    <lineage>
        <taxon>Eukaryota</taxon>
        <taxon>Fungi</taxon>
        <taxon>Dikarya</taxon>
        <taxon>Ascomycota</taxon>
        <taxon>Pezizomycotina</taxon>
        <taxon>Leotiomycetes</taxon>
        <taxon>Helotiales</taxon>
        <taxon>Sclerotiniaceae</taxon>
        <taxon>Botrytis</taxon>
    </lineage>
</organism>
<dbReference type="InParanoid" id="G2YIE4"/>
<dbReference type="SMART" id="SM00577">
    <property type="entry name" value="CPDc"/>
    <property type="match status" value="1"/>
</dbReference>
<dbReference type="Pfam" id="PF03031">
    <property type="entry name" value="NIF"/>
    <property type="match status" value="1"/>
</dbReference>
<protein>
    <recommendedName>
        <fullName evidence="1">Mitochondrial import inner membrane translocase subunit TIM50</fullName>
    </recommendedName>
</protein>
<dbReference type="HOGENOM" id="CLU_018875_1_0_1"/>
<dbReference type="SUPFAM" id="SSF56784">
    <property type="entry name" value="HAD-like"/>
    <property type="match status" value="1"/>
</dbReference>
<dbReference type="STRING" id="999810.G2YIE4"/>
<comment type="subunit">
    <text evidence="1">Component of the TIM23 complex.</text>
</comment>
<keyword evidence="1" id="KW-0653">Protein transport</keyword>
<keyword evidence="1" id="KW-0496">Mitochondrion</keyword>
<name>G2YIE4_BOTF4</name>
<dbReference type="PROSITE" id="PS50969">
    <property type="entry name" value="FCP1"/>
    <property type="match status" value="1"/>
</dbReference>
<dbReference type="InterPro" id="IPR023214">
    <property type="entry name" value="HAD_sf"/>
</dbReference>
<keyword evidence="1" id="KW-0813">Transport</keyword>
<comment type="subcellular location">
    <subcellularLocation>
        <location evidence="1">Mitochondrion inner membrane</location>
        <topology evidence="1">Single-pass membrane protein</topology>
    </subcellularLocation>
</comment>
<dbReference type="GO" id="GO:0005744">
    <property type="term" value="C:TIM23 mitochondrial import inner membrane translocase complex"/>
    <property type="evidence" value="ECO:0007669"/>
    <property type="project" value="UniProtKB-UniRule"/>
</dbReference>
<sequence length="426" mass="47895">MSLARSFVSTLSAVELKYITARKFSSTKNVLNQLGRNDSEQTPSSKPRFGERNRKHPGVPFRSGDERKSDRVPKFGDKKTPLLNHSGLKDIPTNISKPLYPLLRSPYFASKPDPLQSQAFFYPSFIKHLGEKKPSTKEKMAPMSKDARTQPSRASGGVPNPTSDYLEKSYTKPDQAPVPSPLARHLLVVIDLNGTLLYRPNRKSPTKFTARPHAEKFLQYCIDTFSVVIWSSARSQNVIPMCKTILTPKLRQNIIAIWGRETFGLSSMDYNTRVQCYKRLTKLWNDPQIAASHPDAQNGGRWDQTNTVLIDDSSEKARSEPFNLIEIPEFFGDNKEVGDVLPQVHDYLNFLSMHENVSAAIRHSPFVPQPKADPREATGLNLPIHPPKALGPARVPSPVEPVYQPSYSSDTVPSKYQPMLGNSEKW</sequence>
<dbReference type="InterPro" id="IPR036412">
    <property type="entry name" value="HAD-like_sf"/>
</dbReference>
<dbReference type="FunFam" id="3.40.50.1000:FF:000228">
    <property type="entry name" value="NIF domain protein"/>
    <property type="match status" value="1"/>
</dbReference>
<dbReference type="EMBL" id="FQ790337">
    <property type="protein sequence ID" value="CCD51481.1"/>
    <property type="molecule type" value="Genomic_DNA"/>
</dbReference>
<feature type="compositionally biased region" description="Basic and acidic residues" evidence="2">
    <location>
        <begin position="63"/>
        <end position="80"/>
    </location>
</feature>
<keyword evidence="1" id="KW-0809">Transit peptide</keyword>
<dbReference type="GO" id="GO:0015031">
    <property type="term" value="P:protein transport"/>
    <property type="evidence" value="ECO:0007669"/>
    <property type="project" value="UniProtKB-KW"/>
</dbReference>
<feature type="region of interest" description="Disordered" evidence="2">
    <location>
        <begin position="132"/>
        <end position="177"/>
    </location>
</feature>
<comment type="similarity">
    <text evidence="1">Belongs to the TIM50 family.</text>
</comment>
<comment type="function">
    <text evidence="1">Essential component of the TIM23 complex, a complex that mediates the translocation of transit peptide-containing proteins across the mitochondrial inner membrane.</text>
</comment>
<dbReference type="Proteomes" id="UP000008177">
    <property type="component" value="Unplaced contigs"/>
</dbReference>
<dbReference type="PANTHER" id="PTHR12210">
    <property type="entry name" value="DULLARD PROTEIN PHOSPHATASE"/>
    <property type="match status" value="1"/>
</dbReference>
<proteinExistence type="inferred from homology"/>
<dbReference type="eggNOG" id="KOG1605">
    <property type="taxonomic scope" value="Eukaryota"/>
</dbReference>
<evidence type="ECO:0000256" key="2">
    <source>
        <dbReference type="SAM" id="MobiDB-lite"/>
    </source>
</evidence>
<dbReference type="OrthoDB" id="1711508at2759"/>
<feature type="region of interest" description="Disordered" evidence="2">
    <location>
        <begin position="384"/>
        <end position="426"/>
    </location>
</feature>
<dbReference type="InterPro" id="IPR004274">
    <property type="entry name" value="FCP1_dom"/>
</dbReference>
<evidence type="ECO:0000259" key="3">
    <source>
        <dbReference type="PROSITE" id="PS50969"/>
    </source>
</evidence>
<evidence type="ECO:0000313" key="4">
    <source>
        <dbReference type="EMBL" id="CCD51481.1"/>
    </source>
</evidence>
<accession>G2YIE4</accession>
<feature type="region of interest" description="Disordered" evidence="2">
    <location>
        <begin position="34"/>
        <end position="86"/>
    </location>
</feature>
<evidence type="ECO:0000256" key="1">
    <source>
        <dbReference type="RuleBase" id="RU365079"/>
    </source>
</evidence>
<dbReference type="AlphaFoldDB" id="G2YIE4"/>
<reference evidence="5" key="1">
    <citation type="journal article" date="2011" name="PLoS Genet.">
        <title>Genomic analysis of the necrotrophic fungal pathogens Sclerotinia sclerotiorum and Botrytis cinerea.</title>
        <authorList>
            <person name="Amselem J."/>
            <person name="Cuomo C.A."/>
            <person name="van Kan J.A."/>
            <person name="Viaud M."/>
            <person name="Benito E.P."/>
            <person name="Couloux A."/>
            <person name="Coutinho P.M."/>
            <person name="de Vries R.P."/>
            <person name="Dyer P.S."/>
            <person name="Fillinger S."/>
            <person name="Fournier E."/>
            <person name="Gout L."/>
            <person name="Hahn M."/>
            <person name="Kohn L."/>
            <person name="Lapalu N."/>
            <person name="Plummer K.M."/>
            <person name="Pradier J.M."/>
            <person name="Quevillon E."/>
            <person name="Sharon A."/>
            <person name="Simon A."/>
            <person name="ten Have A."/>
            <person name="Tudzynski B."/>
            <person name="Tudzynski P."/>
            <person name="Wincker P."/>
            <person name="Andrew M."/>
            <person name="Anthouard V."/>
            <person name="Beever R.E."/>
            <person name="Beffa R."/>
            <person name="Benoit I."/>
            <person name="Bouzid O."/>
            <person name="Brault B."/>
            <person name="Chen Z."/>
            <person name="Choquer M."/>
            <person name="Collemare J."/>
            <person name="Cotton P."/>
            <person name="Danchin E.G."/>
            <person name="Da Silva C."/>
            <person name="Gautier A."/>
            <person name="Giraud C."/>
            <person name="Giraud T."/>
            <person name="Gonzalez C."/>
            <person name="Grossetete S."/>
            <person name="Guldener U."/>
            <person name="Henrissat B."/>
            <person name="Howlett B.J."/>
            <person name="Kodira C."/>
            <person name="Kretschmer M."/>
            <person name="Lappartient A."/>
            <person name="Leroch M."/>
            <person name="Levis C."/>
            <person name="Mauceli E."/>
            <person name="Neuveglise C."/>
            <person name="Oeser B."/>
            <person name="Pearson M."/>
            <person name="Poulain J."/>
            <person name="Poussereau N."/>
            <person name="Quesneville H."/>
            <person name="Rascle C."/>
            <person name="Schumacher J."/>
            <person name="Segurens B."/>
            <person name="Sexton A."/>
            <person name="Silva E."/>
            <person name="Sirven C."/>
            <person name="Soanes D.M."/>
            <person name="Talbot N.J."/>
            <person name="Templeton M."/>
            <person name="Yandava C."/>
            <person name="Yarden O."/>
            <person name="Zeng Q."/>
            <person name="Rollins J.A."/>
            <person name="Lebrun M.H."/>
            <person name="Dickman M."/>
        </authorList>
    </citation>
    <scope>NUCLEOTIDE SEQUENCE [LARGE SCALE GENOMIC DNA]</scope>
    <source>
        <strain evidence="5">T4</strain>
    </source>
</reference>
<keyword evidence="1" id="KW-0811">Translocation</keyword>
<feature type="compositionally biased region" description="Polar residues" evidence="2">
    <location>
        <begin position="34"/>
        <end position="45"/>
    </location>
</feature>
<feature type="compositionally biased region" description="Polar residues" evidence="2">
    <location>
        <begin position="405"/>
        <end position="414"/>
    </location>
</feature>
<feature type="compositionally biased region" description="Basic and acidic residues" evidence="2">
    <location>
        <begin position="132"/>
        <end position="148"/>
    </location>
</feature>
<gene>
    <name evidence="4" type="ORF">BofuT4_P017870.1</name>
</gene>
<evidence type="ECO:0000313" key="5">
    <source>
        <dbReference type="Proteomes" id="UP000008177"/>
    </source>
</evidence>